<feature type="transmembrane region" description="Helical" evidence="1">
    <location>
        <begin position="141"/>
        <end position="159"/>
    </location>
</feature>
<dbReference type="EMBL" id="WOXT01000001">
    <property type="protein sequence ID" value="MUV13654.1"/>
    <property type="molecule type" value="Genomic_DNA"/>
</dbReference>
<keyword evidence="1" id="KW-0472">Membrane</keyword>
<dbReference type="GO" id="GO:0016020">
    <property type="term" value="C:membrane"/>
    <property type="evidence" value="ECO:0007669"/>
    <property type="project" value="GOC"/>
</dbReference>
<dbReference type="PANTHER" id="PTHR28026">
    <property type="entry name" value="DUF962 DOMAIN PROTEIN (AFU_ORTHOLOGUE AFUA_8G05310)"/>
    <property type="match status" value="1"/>
</dbReference>
<dbReference type="Proteomes" id="UP000479692">
    <property type="component" value="Unassembled WGS sequence"/>
</dbReference>
<keyword evidence="3" id="KW-1185">Reference proteome</keyword>
<protein>
    <submittedName>
        <fullName evidence="2">DUF962 domain-containing protein</fullName>
    </submittedName>
</protein>
<evidence type="ECO:0000313" key="3">
    <source>
        <dbReference type="Proteomes" id="UP000479692"/>
    </source>
</evidence>
<sequence length="166" mass="18478">MAATHEDATTGTRPIDRWFDSYSGDHRNALNVRLHTIAVPAILWSVIALLWCIPVPPGGWFRPGIFAALGMVAAGSFYLRQSRVLGLSMLAVFVAMGASCWWIVETFGTRTLLWTAIAVFVIAWIAQFIGHKYEGRKPSFLTDLTYLLIGPAWVVAKVLRKMGIVW</sequence>
<comment type="caution">
    <text evidence="2">The sequence shown here is derived from an EMBL/GenBank/DDBJ whole genome shotgun (WGS) entry which is preliminary data.</text>
</comment>
<feature type="transmembrane region" description="Helical" evidence="1">
    <location>
        <begin position="111"/>
        <end position="129"/>
    </location>
</feature>
<dbReference type="InterPro" id="IPR009305">
    <property type="entry name" value="Mpo1-like"/>
</dbReference>
<accession>A0A7C9HXY5</accession>
<dbReference type="GO" id="GO:0046521">
    <property type="term" value="P:sphingoid catabolic process"/>
    <property type="evidence" value="ECO:0007669"/>
    <property type="project" value="TreeGrafter"/>
</dbReference>
<name>A0A7C9HXY5_9GAMM</name>
<evidence type="ECO:0000256" key="1">
    <source>
        <dbReference type="SAM" id="Phobius"/>
    </source>
</evidence>
<gene>
    <name evidence="2" type="ORF">GN331_05465</name>
</gene>
<feature type="transmembrane region" description="Helical" evidence="1">
    <location>
        <begin position="32"/>
        <end position="53"/>
    </location>
</feature>
<feature type="transmembrane region" description="Helical" evidence="1">
    <location>
        <begin position="60"/>
        <end position="79"/>
    </location>
</feature>
<keyword evidence="1" id="KW-0812">Transmembrane</keyword>
<evidence type="ECO:0000313" key="2">
    <source>
        <dbReference type="EMBL" id="MUV13654.1"/>
    </source>
</evidence>
<dbReference type="PANTHER" id="PTHR28026:SF9">
    <property type="entry name" value="2-HYDROXY-PALMITIC ACID DIOXYGENASE MPO1"/>
    <property type="match status" value="1"/>
</dbReference>
<dbReference type="RefSeq" id="WP_156640836.1">
    <property type="nucleotide sequence ID" value="NZ_WOXT01000001.1"/>
</dbReference>
<keyword evidence="1" id="KW-1133">Transmembrane helix</keyword>
<proteinExistence type="predicted"/>
<feature type="transmembrane region" description="Helical" evidence="1">
    <location>
        <begin position="85"/>
        <end position="104"/>
    </location>
</feature>
<organism evidence="2 3">
    <name type="scientific">Noviluteimonas gilva</name>
    <dbReference type="NCBI Taxonomy" id="2682097"/>
    <lineage>
        <taxon>Bacteria</taxon>
        <taxon>Pseudomonadati</taxon>
        <taxon>Pseudomonadota</taxon>
        <taxon>Gammaproteobacteria</taxon>
        <taxon>Lysobacterales</taxon>
        <taxon>Lysobacteraceae</taxon>
        <taxon>Noviluteimonas</taxon>
    </lineage>
</organism>
<dbReference type="AlphaFoldDB" id="A0A7C9HXY5"/>
<reference evidence="2 3" key="1">
    <citation type="submission" date="2019-12" db="EMBL/GenBank/DDBJ databases">
        <authorList>
            <person name="Xu J."/>
        </authorList>
    </citation>
    <scope>NUCLEOTIDE SEQUENCE [LARGE SCALE GENOMIC DNA]</scope>
    <source>
        <strain evidence="2 3">HX-5-24</strain>
    </source>
</reference>
<dbReference type="Pfam" id="PF06127">
    <property type="entry name" value="Mpo1-like"/>
    <property type="match status" value="1"/>
</dbReference>